<organism evidence="2">
    <name type="scientific">uncultured bacterium Contig203</name>
    <dbReference type="NCBI Taxonomy" id="1393530"/>
    <lineage>
        <taxon>Bacteria</taxon>
        <taxon>environmental samples</taxon>
    </lineage>
</organism>
<dbReference type="AlphaFoldDB" id="W0FQ25"/>
<feature type="compositionally biased region" description="Low complexity" evidence="1">
    <location>
        <begin position="84"/>
        <end position="94"/>
    </location>
</feature>
<dbReference type="InterPro" id="IPR021862">
    <property type="entry name" value="DUF3472"/>
</dbReference>
<evidence type="ECO:0000313" key="2">
    <source>
        <dbReference type="EMBL" id="AHF24907.1"/>
    </source>
</evidence>
<reference evidence="2" key="1">
    <citation type="journal article" date="2013" name="PLoS ONE">
        <title>Metagenomic insights into the carbohydrate-active enzymes carried by the microorganisms adhering to solid digesta in the rumen of cows.</title>
        <authorList>
            <person name="Wang L."/>
            <person name="Hatem A."/>
            <person name="Catalyurek U.V."/>
            <person name="Morrison M."/>
            <person name="Yu Z."/>
        </authorList>
    </citation>
    <scope>NUCLEOTIDE SEQUENCE</scope>
</reference>
<dbReference type="EMBL" id="KC246810">
    <property type="protein sequence ID" value="AHF24907.1"/>
    <property type="molecule type" value="Genomic_DNA"/>
</dbReference>
<proteinExistence type="predicted"/>
<dbReference type="GO" id="GO:0016787">
    <property type="term" value="F:hydrolase activity"/>
    <property type="evidence" value="ECO:0007669"/>
    <property type="project" value="UniProtKB-KW"/>
</dbReference>
<feature type="region of interest" description="Disordered" evidence="1">
    <location>
        <begin position="84"/>
        <end position="123"/>
    </location>
</feature>
<feature type="compositionally biased region" description="Polar residues" evidence="1">
    <location>
        <begin position="147"/>
        <end position="164"/>
    </location>
</feature>
<name>W0FQ25_9BACT</name>
<feature type="region of interest" description="Disordered" evidence="1">
    <location>
        <begin position="147"/>
        <end position="190"/>
    </location>
</feature>
<keyword evidence="2" id="KW-0378">Hydrolase</keyword>
<accession>W0FQ25</accession>
<protein>
    <submittedName>
        <fullName evidence="2">Glycosyl hydrolase</fullName>
    </submittedName>
</protein>
<evidence type="ECO:0000256" key="1">
    <source>
        <dbReference type="SAM" id="MobiDB-lite"/>
    </source>
</evidence>
<feature type="compositionally biased region" description="Low complexity" evidence="1">
    <location>
        <begin position="175"/>
        <end position="190"/>
    </location>
</feature>
<feature type="compositionally biased region" description="Basic and acidic residues" evidence="1">
    <location>
        <begin position="112"/>
        <end position="121"/>
    </location>
</feature>
<dbReference type="Pfam" id="PF11958">
    <property type="entry name" value="DUF3472"/>
    <property type="match status" value="1"/>
</dbReference>
<sequence>MARSYNVWLLKNNSQAYLDSGTRMIHDGGGHNLYRYENGKLLELSGDDVLVVKADGRIVDKTGNQAGFVTDYAAFTEEIQNLKTRTAGTAGTGTQPEEKKTESAKPAAAAEPRPDSQQSEKGKKKPHIWRYVLVVIGIIFLLNQNNSGSRDSRNQAAKSTSSLLSDVVSGEKKTSAPTKAPTASPTAVPTAAVPTAAARLERNWQSMITFPTASEIDRYNSTAVNRSPYLQAWMQTGSKTFTGYSVNFRAEFQPNGTYCCLGNFDLDYSALKKTYKSYRTEYNGVAGYAGLQRLSNGELKSILSFWDVFCTDKSGKTKTIRAQLVYPSSTDNDSFSGEGTGTHCLADYPWKPGRWYQMQLLCGRSDTTGNTTVEQWVQDLSTSVWTKLCVYDLGVPNVSFKGNVCVFLENFDPKYAGAIRSMECRNFAVCRNKKWTGVTSGVVEKDIRMPYTGSYAYKVSGDTLCMITTGVTGKAPEAKQMSFKLK</sequence>